<gene>
    <name evidence="1" type="ORF">G6011_10986</name>
</gene>
<reference evidence="1" key="1">
    <citation type="submission" date="2021-07" db="EMBL/GenBank/DDBJ databases">
        <title>Genome Resource of American Ginseng Black Spot Pathogen Alternaria panax.</title>
        <authorList>
            <person name="Qiu C."/>
            <person name="Wang W."/>
            <person name="Liu Z."/>
        </authorList>
    </citation>
    <scope>NUCLEOTIDE SEQUENCE</scope>
    <source>
        <strain evidence="1">BNCC115425</strain>
    </source>
</reference>
<proteinExistence type="predicted"/>
<keyword evidence="2" id="KW-1185">Reference proteome</keyword>
<protein>
    <submittedName>
        <fullName evidence="1">Uncharacterized protein</fullName>
    </submittedName>
</protein>
<dbReference type="EMBL" id="JAANER010000003">
    <property type="protein sequence ID" value="KAG9192252.1"/>
    <property type="molecule type" value="Genomic_DNA"/>
</dbReference>
<evidence type="ECO:0000313" key="2">
    <source>
        <dbReference type="Proteomes" id="UP001199106"/>
    </source>
</evidence>
<comment type="caution">
    <text evidence="1">The sequence shown here is derived from an EMBL/GenBank/DDBJ whole genome shotgun (WGS) entry which is preliminary data.</text>
</comment>
<feature type="non-terminal residue" evidence="1">
    <location>
        <position position="40"/>
    </location>
</feature>
<name>A0AAD4ICL4_9PLEO</name>
<evidence type="ECO:0000313" key="1">
    <source>
        <dbReference type="EMBL" id="KAG9192252.1"/>
    </source>
</evidence>
<organism evidence="1 2">
    <name type="scientific">Alternaria panax</name>
    <dbReference type="NCBI Taxonomy" id="48097"/>
    <lineage>
        <taxon>Eukaryota</taxon>
        <taxon>Fungi</taxon>
        <taxon>Dikarya</taxon>
        <taxon>Ascomycota</taxon>
        <taxon>Pezizomycotina</taxon>
        <taxon>Dothideomycetes</taxon>
        <taxon>Pleosporomycetidae</taxon>
        <taxon>Pleosporales</taxon>
        <taxon>Pleosporineae</taxon>
        <taxon>Pleosporaceae</taxon>
        <taxon>Alternaria</taxon>
        <taxon>Alternaria sect. Panax</taxon>
    </lineage>
</organism>
<sequence length="40" mass="4483">MPFLSRDLDPVLDPHPLIVFARWSSFMRPASKGSNSLLPS</sequence>
<dbReference type="Proteomes" id="UP001199106">
    <property type="component" value="Unassembled WGS sequence"/>
</dbReference>
<accession>A0AAD4ICL4</accession>
<dbReference type="AlphaFoldDB" id="A0AAD4ICL4"/>